<evidence type="ECO:0000313" key="2">
    <source>
        <dbReference type="Proteomes" id="UP000193922"/>
    </source>
</evidence>
<keyword evidence="2" id="KW-1185">Reference proteome</keyword>
<dbReference type="RefSeq" id="XP_040748213.1">
    <property type="nucleotide sequence ID" value="XM_040886378.1"/>
</dbReference>
<comment type="caution">
    <text evidence="1">The sequence shown here is derived from an EMBL/GenBank/DDBJ whole genome shotgun (WGS) entry which is preliminary data.</text>
</comment>
<dbReference type="EMBL" id="MCFD01000001">
    <property type="protein sequence ID" value="ORX75002.1"/>
    <property type="molecule type" value="Genomic_DNA"/>
</dbReference>
<dbReference type="Proteomes" id="UP000193922">
    <property type="component" value="Unassembled WGS sequence"/>
</dbReference>
<gene>
    <name evidence="1" type="ORF">DL89DRAFT_264795</name>
</gene>
<organism evidence="1 2">
    <name type="scientific">Linderina pennispora</name>
    <dbReference type="NCBI Taxonomy" id="61395"/>
    <lineage>
        <taxon>Eukaryota</taxon>
        <taxon>Fungi</taxon>
        <taxon>Fungi incertae sedis</taxon>
        <taxon>Zoopagomycota</taxon>
        <taxon>Kickxellomycotina</taxon>
        <taxon>Kickxellomycetes</taxon>
        <taxon>Kickxellales</taxon>
        <taxon>Kickxellaceae</taxon>
        <taxon>Linderina</taxon>
    </lineage>
</organism>
<name>A0A1Y1WNG2_9FUNG</name>
<sequence>MSYEEDQLTKTLQRMVKWQYEIDRSRYDLNEWGQKYYDSKHAQSAYHNQHGLNAYLADNIKQTEELQWEVGNARRMVNKKLEEVHDKFRELDEMVASDPQHIVGTHEDLWTKTAKGRATKSIEVLTQYRVLKRS</sequence>
<evidence type="ECO:0000313" key="1">
    <source>
        <dbReference type="EMBL" id="ORX75002.1"/>
    </source>
</evidence>
<dbReference type="GeneID" id="63803026"/>
<proteinExistence type="predicted"/>
<reference evidence="1 2" key="1">
    <citation type="submission" date="2016-07" db="EMBL/GenBank/DDBJ databases">
        <title>Pervasive Adenine N6-methylation of Active Genes in Fungi.</title>
        <authorList>
            <consortium name="DOE Joint Genome Institute"/>
            <person name="Mondo S.J."/>
            <person name="Dannebaum R.O."/>
            <person name="Kuo R.C."/>
            <person name="Labutti K."/>
            <person name="Haridas S."/>
            <person name="Kuo A."/>
            <person name="Salamov A."/>
            <person name="Ahrendt S.R."/>
            <person name="Lipzen A."/>
            <person name="Sullivan W."/>
            <person name="Andreopoulos W.B."/>
            <person name="Clum A."/>
            <person name="Lindquist E."/>
            <person name="Daum C."/>
            <person name="Ramamoorthy G.K."/>
            <person name="Gryganskyi A."/>
            <person name="Culley D."/>
            <person name="Magnuson J.K."/>
            <person name="James T.Y."/>
            <person name="O'Malley M.A."/>
            <person name="Stajich J.E."/>
            <person name="Spatafora J.W."/>
            <person name="Visel A."/>
            <person name="Grigoriev I.V."/>
        </authorList>
    </citation>
    <scope>NUCLEOTIDE SEQUENCE [LARGE SCALE GENOMIC DNA]</scope>
    <source>
        <strain evidence="1 2">ATCC 12442</strain>
    </source>
</reference>
<protein>
    <submittedName>
        <fullName evidence="1">Uncharacterized protein</fullName>
    </submittedName>
</protein>
<accession>A0A1Y1WNG2</accession>
<dbReference type="AlphaFoldDB" id="A0A1Y1WNG2"/>